<dbReference type="GO" id="GO:0004045">
    <property type="term" value="F:peptidyl-tRNA hydrolase activity"/>
    <property type="evidence" value="ECO:0007669"/>
    <property type="project" value="UniProtKB-UniRule"/>
</dbReference>
<comment type="function">
    <text evidence="7">Hydrolyzes ribosome-free peptidyl-tRNAs (with 1 or more amino acids incorporated), which drop off the ribosome during protein synthesis, or as a result of ribosome stalling.</text>
</comment>
<dbReference type="CDD" id="cd00462">
    <property type="entry name" value="PTH"/>
    <property type="match status" value="1"/>
</dbReference>
<evidence type="ECO:0000313" key="11">
    <source>
        <dbReference type="Proteomes" id="UP000217838"/>
    </source>
</evidence>
<dbReference type="PROSITE" id="PS01196">
    <property type="entry name" value="PEPT_TRNA_HYDROL_2"/>
    <property type="match status" value="1"/>
</dbReference>
<dbReference type="PANTHER" id="PTHR17224:SF1">
    <property type="entry name" value="PEPTIDYL-TRNA HYDROLASE"/>
    <property type="match status" value="1"/>
</dbReference>
<name>A0A2A4YKD0_UNCAE</name>
<dbReference type="InterPro" id="IPR018171">
    <property type="entry name" value="Pept_tRNA_hydro_CS"/>
</dbReference>
<comment type="subcellular location">
    <subcellularLocation>
        <location evidence="7">Cytoplasm</location>
    </subcellularLocation>
</comment>
<dbReference type="AlphaFoldDB" id="A0A2A4YKD0"/>
<dbReference type="GO" id="GO:0072344">
    <property type="term" value="P:rescue of stalled ribosome"/>
    <property type="evidence" value="ECO:0007669"/>
    <property type="project" value="UniProtKB-UniRule"/>
</dbReference>
<dbReference type="GO" id="GO:0000049">
    <property type="term" value="F:tRNA binding"/>
    <property type="evidence" value="ECO:0007669"/>
    <property type="project" value="UniProtKB-UniRule"/>
</dbReference>
<dbReference type="SUPFAM" id="SSF53178">
    <property type="entry name" value="Peptidyl-tRNA hydrolase-like"/>
    <property type="match status" value="1"/>
</dbReference>
<gene>
    <name evidence="7" type="primary">pth</name>
    <name evidence="10" type="ORF">COB11_03410</name>
</gene>
<evidence type="ECO:0000256" key="3">
    <source>
        <dbReference type="ARBA" id="ARBA00022801"/>
    </source>
</evidence>
<evidence type="ECO:0000256" key="1">
    <source>
        <dbReference type="ARBA" id="ARBA00013260"/>
    </source>
</evidence>
<evidence type="ECO:0000256" key="5">
    <source>
        <dbReference type="ARBA" id="ARBA00038063"/>
    </source>
</evidence>
<dbReference type="GO" id="GO:0005737">
    <property type="term" value="C:cytoplasm"/>
    <property type="evidence" value="ECO:0007669"/>
    <property type="project" value="UniProtKB-SubCell"/>
</dbReference>
<keyword evidence="4 7" id="KW-0694">RNA-binding</keyword>
<dbReference type="InterPro" id="IPR036416">
    <property type="entry name" value="Pept_tRNA_hydro_sf"/>
</dbReference>
<reference evidence="11" key="1">
    <citation type="submission" date="2017-08" db="EMBL/GenBank/DDBJ databases">
        <title>A dynamic microbial community with high functional redundancy inhabits the cold, oxic subseafloor aquifer.</title>
        <authorList>
            <person name="Tully B.J."/>
            <person name="Wheat C.G."/>
            <person name="Glazer B.T."/>
            <person name="Huber J.A."/>
        </authorList>
    </citation>
    <scope>NUCLEOTIDE SEQUENCE [LARGE SCALE GENOMIC DNA]</scope>
</reference>
<comment type="similarity">
    <text evidence="5 7 9">Belongs to the PTH family.</text>
</comment>
<feature type="site" description="Discriminates between blocked and unblocked aminoacyl-tRNA" evidence="7">
    <location>
        <position position="13"/>
    </location>
</feature>
<dbReference type="PROSITE" id="PS01195">
    <property type="entry name" value="PEPT_TRNA_HYDROL_1"/>
    <property type="match status" value="1"/>
</dbReference>
<evidence type="ECO:0000256" key="7">
    <source>
        <dbReference type="HAMAP-Rule" id="MF_00083"/>
    </source>
</evidence>
<feature type="site" description="Stabilizes the basic form of H active site to accept a proton" evidence="7">
    <location>
        <position position="96"/>
    </location>
</feature>
<dbReference type="Gene3D" id="3.40.50.1470">
    <property type="entry name" value="Peptidyl-tRNA hydrolase"/>
    <property type="match status" value="1"/>
</dbReference>
<dbReference type="EMBL" id="NVUU01000033">
    <property type="protein sequence ID" value="PCI94797.1"/>
    <property type="molecule type" value="Genomic_DNA"/>
</dbReference>
<feature type="active site" description="Proton acceptor" evidence="7">
    <location>
        <position position="23"/>
    </location>
</feature>
<protein>
    <recommendedName>
        <fullName evidence="6 7">Peptidyl-tRNA hydrolase</fullName>
        <shortName evidence="7">Pth</shortName>
        <ecNumber evidence="1 7">3.1.1.29</ecNumber>
    </recommendedName>
</protein>
<dbReference type="EC" id="3.1.1.29" evidence="1 7"/>
<sequence length="206" mass="23133">MSAEAYLIVGLGNPGKKYEMTRHNMGFLVVEKLAERLGATLSPNKAFMGRFGKASIEGKKVYFLLPSTFMNLSGQAVRRCIDYYNLTKERLLIVSDDVALPFGKLRIREKGSAGGHNGLKDVERHLGTQEYQRLRVGVGSNGDEDLDEYVVGNFNSHEKKLLPEIQIDAALALEEWVKVGFEEVLKYLAPKSLPKKETEIEKQIKE</sequence>
<comment type="subunit">
    <text evidence="7">Monomer.</text>
</comment>
<keyword evidence="7" id="KW-0963">Cytoplasm</keyword>
<evidence type="ECO:0000256" key="4">
    <source>
        <dbReference type="ARBA" id="ARBA00022884"/>
    </source>
</evidence>
<comment type="catalytic activity">
    <reaction evidence="7 8">
        <text>an N-acyl-L-alpha-aminoacyl-tRNA + H2O = an N-acyl-L-amino acid + a tRNA + H(+)</text>
        <dbReference type="Rhea" id="RHEA:54448"/>
        <dbReference type="Rhea" id="RHEA-COMP:10123"/>
        <dbReference type="Rhea" id="RHEA-COMP:13883"/>
        <dbReference type="ChEBI" id="CHEBI:15377"/>
        <dbReference type="ChEBI" id="CHEBI:15378"/>
        <dbReference type="ChEBI" id="CHEBI:59874"/>
        <dbReference type="ChEBI" id="CHEBI:78442"/>
        <dbReference type="ChEBI" id="CHEBI:138191"/>
        <dbReference type="EC" id="3.1.1.29"/>
    </reaction>
</comment>
<keyword evidence="3 7" id="KW-0378">Hydrolase</keyword>
<organism evidence="10 11">
    <name type="scientific">Aerophobetes bacterium</name>
    <dbReference type="NCBI Taxonomy" id="2030807"/>
    <lineage>
        <taxon>Bacteria</taxon>
        <taxon>Candidatus Aerophobota</taxon>
    </lineage>
</organism>
<feature type="binding site" evidence="7">
    <location>
        <position position="18"/>
    </location>
    <ligand>
        <name>tRNA</name>
        <dbReference type="ChEBI" id="CHEBI:17843"/>
    </ligand>
</feature>
<dbReference type="Proteomes" id="UP000217838">
    <property type="component" value="Unassembled WGS sequence"/>
</dbReference>
<accession>A0A2A4YKD0</accession>
<dbReference type="InterPro" id="IPR001328">
    <property type="entry name" value="Pept_tRNA_hydro"/>
</dbReference>
<dbReference type="GO" id="GO:0006515">
    <property type="term" value="P:protein quality control for misfolded or incompletely synthesized proteins"/>
    <property type="evidence" value="ECO:0007669"/>
    <property type="project" value="UniProtKB-UniRule"/>
</dbReference>
<keyword evidence="2 7" id="KW-0820">tRNA-binding</keyword>
<evidence type="ECO:0000256" key="2">
    <source>
        <dbReference type="ARBA" id="ARBA00022555"/>
    </source>
</evidence>
<feature type="binding site" evidence="7">
    <location>
        <position position="117"/>
    </location>
    <ligand>
        <name>tRNA</name>
        <dbReference type="ChEBI" id="CHEBI:17843"/>
    </ligand>
</feature>
<comment type="function">
    <text evidence="7">Catalyzes the release of premature peptidyl moieties from peptidyl-tRNA molecules trapped in stalled 50S ribosomal subunits, and thus maintains levels of free tRNAs and 50S ribosomes.</text>
</comment>
<evidence type="ECO:0000313" key="10">
    <source>
        <dbReference type="EMBL" id="PCI94797.1"/>
    </source>
</evidence>
<evidence type="ECO:0000256" key="9">
    <source>
        <dbReference type="RuleBase" id="RU004320"/>
    </source>
</evidence>
<dbReference type="FunFam" id="3.40.50.1470:FF:000001">
    <property type="entry name" value="Peptidyl-tRNA hydrolase"/>
    <property type="match status" value="1"/>
</dbReference>
<dbReference type="NCBIfam" id="TIGR00447">
    <property type="entry name" value="pth"/>
    <property type="match status" value="1"/>
</dbReference>
<feature type="binding site" evidence="7">
    <location>
        <position position="69"/>
    </location>
    <ligand>
        <name>tRNA</name>
        <dbReference type="ChEBI" id="CHEBI:17843"/>
    </ligand>
</feature>
<comment type="caution">
    <text evidence="10">The sequence shown here is derived from an EMBL/GenBank/DDBJ whole genome shotgun (WGS) entry which is preliminary data.</text>
</comment>
<dbReference type="HAMAP" id="MF_00083">
    <property type="entry name" value="Pept_tRNA_hydro_bact"/>
    <property type="match status" value="1"/>
</dbReference>
<proteinExistence type="inferred from homology"/>
<dbReference type="Pfam" id="PF01195">
    <property type="entry name" value="Pept_tRNA_hydro"/>
    <property type="match status" value="1"/>
</dbReference>
<evidence type="ECO:0000256" key="8">
    <source>
        <dbReference type="RuleBase" id="RU000673"/>
    </source>
</evidence>
<dbReference type="PANTHER" id="PTHR17224">
    <property type="entry name" value="PEPTIDYL-TRNA HYDROLASE"/>
    <property type="match status" value="1"/>
</dbReference>
<evidence type="ECO:0000256" key="6">
    <source>
        <dbReference type="ARBA" id="ARBA00050038"/>
    </source>
</evidence>
<feature type="binding site" evidence="7">
    <location>
        <position position="71"/>
    </location>
    <ligand>
        <name>tRNA</name>
        <dbReference type="ChEBI" id="CHEBI:17843"/>
    </ligand>
</feature>